<dbReference type="EMBL" id="JANPWB010000009">
    <property type="protein sequence ID" value="KAJ1155653.1"/>
    <property type="molecule type" value="Genomic_DNA"/>
</dbReference>
<proteinExistence type="predicted"/>
<dbReference type="Proteomes" id="UP001066276">
    <property type="component" value="Chromosome 5"/>
</dbReference>
<comment type="caution">
    <text evidence="2">The sequence shown here is derived from an EMBL/GenBank/DDBJ whole genome shotgun (WGS) entry which is preliminary data.</text>
</comment>
<name>A0AAV7RXH2_PLEWA</name>
<feature type="compositionally biased region" description="Basic and acidic residues" evidence="1">
    <location>
        <begin position="1"/>
        <end position="17"/>
    </location>
</feature>
<organism evidence="2 3">
    <name type="scientific">Pleurodeles waltl</name>
    <name type="common">Iberian ribbed newt</name>
    <dbReference type="NCBI Taxonomy" id="8319"/>
    <lineage>
        <taxon>Eukaryota</taxon>
        <taxon>Metazoa</taxon>
        <taxon>Chordata</taxon>
        <taxon>Craniata</taxon>
        <taxon>Vertebrata</taxon>
        <taxon>Euteleostomi</taxon>
        <taxon>Amphibia</taxon>
        <taxon>Batrachia</taxon>
        <taxon>Caudata</taxon>
        <taxon>Salamandroidea</taxon>
        <taxon>Salamandridae</taxon>
        <taxon>Pleurodelinae</taxon>
        <taxon>Pleurodeles</taxon>
    </lineage>
</organism>
<keyword evidence="3" id="KW-1185">Reference proteome</keyword>
<sequence length="77" mass="8677">MGQVMEDLRSNETDMFLKHSTGLPGRDLYSMTVESTRKRKQDSTRRISGVRRQAASEPKWRRGAAEPEAGGGRGLQR</sequence>
<protein>
    <submittedName>
        <fullName evidence="2">Uncharacterized protein</fullName>
    </submittedName>
</protein>
<evidence type="ECO:0000313" key="3">
    <source>
        <dbReference type="Proteomes" id="UP001066276"/>
    </source>
</evidence>
<gene>
    <name evidence="2" type="ORF">NDU88_008382</name>
</gene>
<dbReference type="AlphaFoldDB" id="A0AAV7RXH2"/>
<evidence type="ECO:0000313" key="2">
    <source>
        <dbReference type="EMBL" id="KAJ1155653.1"/>
    </source>
</evidence>
<accession>A0AAV7RXH2</accession>
<evidence type="ECO:0000256" key="1">
    <source>
        <dbReference type="SAM" id="MobiDB-lite"/>
    </source>
</evidence>
<reference evidence="2" key="1">
    <citation type="journal article" date="2022" name="bioRxiv">
        <title>Sequencing and chromosome-scale assembly of the giantPleurodeles waltlgenome.</title>
        <authorList>
            <person name="Brown T."/>
            <person name="Elewa A."/>
            <person name="Iarovenko S."/>
            <person name="Subramanian E."/>
            <person name="Araus A.J."/>
            <person name="Petzold A."/>
            <person name="Susuki M."/>
            <person name="Suzuki K.-i.T."/>
            <person name="Hayashi T."/>
            <person name="Toyoda A."/>
            <person name="Oliveira C."/>
            <person name="Osipova E."/>
            <person name="Leigh N.D."/>
            <person name="Simon A."/>
            <person name="Yun M.H."/>
        </authorList>
    </citation>
    <scope>NUCLEOTIDE SEQUENCE</scope>
    <source>
        <strain evidence="2">20211129_DDA</strain>
        <tissue evidence="2">Liver</tissue>
    </source>
</reference>
<feature type="region of interest" description="Disordered" evidence="1">
    <location>
        <begin position="1"/>
        <end position="77"/>
    </location>
</feature>